<comment type="similarity">
    <text evidence="1">Belongs to the 'GDSL' lipolytic enzyme family.</text>
</comment>
<dbReference type="InterPro" id="IPR036514">
    <property type="entry name" value="SGNH_hydro_sf"/>
</dbReference>
<proteinExistence type="inferred from homology"/>
<evidence type="ECO:0000256" key="1">
    <source>
        <dbReference type="ARBA" id="ARBA00008668"/>
    </source>
</evidence>
<evidence type="ECO:0000256" key="2">
    <source>
        <dbReference type="SAM" id="SignalP"/>
    </source>
</evidence>
<dbReference type="InterPro" id="IPR001087">
    <property type="entry name" value="GDSL"/>
</dbReference>
<dbReference type="EMBL" id="JBJQOH010000008">
    <property type="protein sequence ID" value="KAL3676309.1"/>
    <property type="molecule type" value="Genomic_DNA"/>
</dbReference>
<sequence length="362" mass="40319">MGKSLKSYLQFLLLLHILIQRWNPAFVCAQSGAFPAVVFIGASQSNVGVNNYFPSVARANFPPYGRDFVNGDQRGPTGRFSNGKILPDFICENFGLPFPLPYNSPDAKGEAVLQGINTASSASGWLETTDRIFGTIPGTEQVQWVRNWQRSLVDLVGASRASEIVRESPYIINLGDNDILQYFSTPPLQEKYTGEEYRKLMIDTAVSNIKDLYSGGARKFGVISAFAQGCLPVQLTLYQPTNRRQCVQKIQDFVQKYNAEYKAATQSLQSSLQGSTFYFADTFTITVDLYYNPKKYGLREETDIACCASGLFEYGPLCNSLSVGTCSNAATYFCFDAEHFTETSWRIIVNTFVEDLKKTLLA</sequence>
<evidence type="ECO:0008006" key="5">
    <source>
        <dbReference type="Google" id="ProtNLM"/>
    </source>
</evidence>
<keyword evidence="4" id="KW-1185">Reference proteome</keyword>
<evidence type="ECO:0000313" key="3">
    <source>
        <dbReference type="EMBL" id="KAL3676309.1"/>
    </source>
</evidence>
<dbReference type="Gene3D" id="3.40.50.1110">
    <property type="entry name" value="SGNH hydrolase"/>
    <property type="match status" value="1"/>
</dbReference>
<feature type="chain" id="PRO_5044862957" description="Esterase" evidence="2">
    <location>
        <begin position="30"/>
        <end position="362"/>
    </location>
</feature>
<keyword evidence="2" id="KW-0732">Signal</keyword>
<feature type="signal peptide" evidence="2">
    <location>
        <begin position="1"/>
        <end position="29"/>
    </location>
</feature>
<accession>A0ABD3GGJ3</accession>
<evidence type="ECO:0000313" key="4">
    <source>
        <dbReference type="Proteomes" id="UP001633002"/>
    </source>
</evidence>
<dbReference type="InterPro" id="IPR050592">
    <property type="entry name" value="GDSL_lipolytic_enzyme"/>
</dbReference>
<dbReference type="InterPro" id="IPR035669">
    <property type="entry name" value="SGNH_plant_lipase-like"/>
</dbReference>
<gene>
    <name evidence="3" type="ORF">R1sor_026257</name>
</gene>
<reference evidence="3 4" key="1">
    <citation type="submission" date="2024-09" db="EMBL/GenBank/DDBJ databases">
        <title>Chromosome-scale assembly of Riccia sorocarpa.</title>
        <authorList>
            <person name="Paukszto L."/>
        </authorList>
    </citation>
    <scope>NUCLEOTIDE SEQUENCE [LARGE SCALE GENOMIC DNA]</scope>
    <source>
        <strain evidence="3">LP-2024</strain>
        <tissue evidence="3">Aerial parts of the thallus</tissue>
    </source>
</reference>
<dbReference type="PANTHER" id="PTHR45642:SF35">
    <property type="entry name" value="GDSL ESTERASE_LIPASE APG"/>
    <property type="match status" value="1"/>
</dbReference>
<organism evidence="3 4">
    <name type="scientific">Riccia sorocarpa</name>
    <dbReference type="NCBI Taxonomy" id="122646"/>
    <lineage>
        <taxon>Eukaryota</taxon>
        <taxon>Viridiplantae</taxon>
        <taxon>Streptophyta</taxon>
        <taxon>Embryophyta</taxon>
        <taxon>Marchantiophyta</taxon>
        <taxon>Marchantiopsida</taxon>
        <taxon>Marchantiidae</taxon>
        <taxon>Marchantiales</taxon>
        <taxon>Ricciaceae</taxon>
        <taxon>Riccia</taxon>
    </lineage>
</organism>
<protein>
    <recommendedName>
        <fullName evidence="5">Esterase</fullName>
    </recommendedName>
</protein>
<comment type="caution">
    <text evidence="3">The sequence shown here is derived from an EMBL/GenBank/DDBJ whole genome shotgun (WGS) entry which is preliminary data.</text>
</comment>
<dbReference type="Proteomes" id="UP001633002">
    <property type="component" value="Unassembled WGS sequence"/>
</dbReference>
<dbReference type="Pfam" id="PF00657">
    <property type="entry name" value="Lipase_GDSL"/>
    <property type="match status" value="1"/>
</dbReference>
<name>A0ABD3GGJ3_9MARC</name>
<dbReference type="CDD" id="cd01837">
    <property type="entry name" value="SGNH_plant_lipase_like"/>
    <property type="match status" value="1"/>
</dbReference>
<dbReference type="PANTHER" id="PTHR45642">
    <property type="entry name" value="GDSL ESTERASE/LIPASE EXL3"/>
    <property type="match status" value="1"/>
</dbReference>
<dbReference type="AlphaFoldDB" id="A0ABD3GGJ3"/>